<dbReference type="InterPro" id="IPR024311">
    <property type="entry name" value="Lipocalin-like"/>
</dbReference>
<dbReference type="PROSITE" id="PS51257">
    <property type="entry name" value="PROKAR_LIPOPROTEIN"/>
    <property type="match status" value="1"/>
</dbReference>
<dbReference type="Proteomes" id="UP001176429">
    <property type="component" value="Unassembled WGS sequence"/>
</dbReference>
<name>A0ABT9B8C3_9BACT</name>
<proteinExistence type="predicted"/>
<comment type="caution">
    <text evidence="2">The sequence shown here is derived from an EMBL/GenBank/DDBJ whole genome shotgun (WGS) entry which is preliminary data.</text>
</comment>
<evidence type="ECO:0000313" key="2">
    <source>
        <dbReference type="EMBL" id="MDO7873252.1"/>
    </source>
</evidence>
<feature type="domain" description="Lipocalin-like" evidence="1">
    <location>
        <begin position="39"/>
        <end position="128"/>
    </location>
</feature>
<dbReference type="Pfam" id="PF13648">
    <property type="entry name" value="Lipocalin_4"/>
    <property type="match status" value="1"/>
</dbReference>
<evidence type="ECO:0000313" key="3">
    <source>
        <dbReference type="Proteomes" id="UP001176429"/>
    </source>
</evidence>
<dbReference type="EMBL" id="JAUQSY010000001">
    <property type="protein sequence ID" value="MDO7873252.1"/>
    <property type="molecule type" value="Genomic_DNA"/>
</dbReference>
<evidence type="ECO:0000259" key="1">
    <source>
        <dbReference type="Pfam" id="PF13648"/>
    </source>
</evidence>
<accession>A0ABT9B8C3</accession>
<dbReference type="RefSeq" id="WP_305004566.1">
    <property type="nucleotide sequence ID" value="NZ_JAUQSY010000001.1"/>
</dbReference>
<reference evidence="2" key="1">
    <citation type="submission" date="2023-07" db="EMBL/GenBank/DDBJ databases">
        <authorList>
            <person name="Kim M.K."/>
        </authorList>
    </citation>
    <scope>NUCLEOTIDE SEQUENCE</scope>
    <source>
        <strain evidence="2">ASUV-10-1</strain>
    </source>
</reference>
<keyword evidence="3" id="KW-1185">Reference proteome</keyword>
<protein>
    <submittedName>
        <fullName evidence="2">Lipocalin family protein</fullName>
    </submittedName>
</protein>
<organism evidence="2 3">
    <name type="scientific">Hymenobacter aranciens</name>
    <dbReference type="NCBI Taxonomy" id="3063996"/>
    <lineage>
        <taxon>Bacteria</taxon>
        <taxon>Pseudomonadati</taxon>
        <taxon>Bacteroidota</taxon>
        <taxon>Cytophagia</taxon>
        <taxon>Cytophagales</taxon>
        <taxon>Hymenobacteraceae</taxon>
        <taxon>Hymenobacter</taxon>
    </lineage>
</organism>
<gene>
    <name evidence="2" type="ORF">Q5H93_00800</name>
</gene>
<sequence length="151" mass="16066">MKTFSTYLVLATLGLTAVGCSDDSDDAAPSKTTLLTAKSWRPTAITVAGTNYIDFLLAEPCDKDDFITFKADKTAVYDEGADKCDTASPQTSTGSWEFTNSEAKLKLTDPSGEVIEGDILTLNSTTLSVRSSQDLLGTGTLVPVDFTFTAK</sequence>